<dbReference type="RefSeq" id="YP_002790682.1">
    <property type="nucleotide sequence ID" value="NC_012530.1"/>
</dbReference>
<name>C1KFB3_9CAUD</name>
<proteinExistence type="predicted"/>
<accession>C1KFB3</accession>
<evidence type="ECO:0000313" key="1">
    <source>
        <dbReference type="EMBL" id="ACO36924.1"/>
    </source>
</evidence>
<gene>
    <name evidence="1" type="ORF">lb338_phage_3</name>
</gene>
<dbReference type="GeneID" id="7750858"/>
<dbReference type="Proteomes" id="UP000001878">
    <property type="component" value="Segment"/>
</dbReference>
<sequence length="34" mass="3798">MGYGATSYLNNIPFRNSSRGNKDNKWLEPLALLG</sequence>
<dbReference type="KEGG" id="vg:7750858"/>
<dbReference type="EMBL" id="FJ822135">
    <property type="protein sequence ID" value="ACO36924.1"/>
    <property type="molecule type" value="Genomic_DNA"/>
</dbReference>
<reference evidence="1 2" key="1">
    <citation type="journal article" date="2009" name="Gene">
        <title>Genome of a virulent bacteriophage Lb338-1 that lyses the probiotic Lactobacillus paracasei cheese strain.</title>
        <authorList>
            <person name="Alemayehu D."/>
            <person name="Ross R.P."/>
            <person name="O'Sullivan O."/>
            <person name="Coffey A."/>
            <person name="Stanton C."/>
            <person name="Fitzgerald G.F."/>
            <person name="McAuliffe O."/>
        </authorList>
    </citation>
    <scope>NUCLEOTIDE SEQUENCE [LARGE SCALE GENOMIC DNA]</scope>
    <source>
        <strain evidence="1">Lb338-1</strain>
    </source>
</reference>
<protein>
    <submittedName>
        <fullName evidence="1">Uncharacterized protein</fullName>
    </submittedName>
</protein>
<keyword evidence="2" id="KW-1185">Reference proteome</keyword>
<organism evidence="1 2">
    <name type="scientific">Lactobacillus phage Lb338-1</name>
    <dbReference type="NCBI Taxonomy" id="2892342"/>
    <lineage>
        <taxon>Viruses</taxon>
        <taxon>Duplodnaviria</taxon>
        <taxon>Heunggongvirae</taxon>
        <taxon>Uroviricota</taxon>
        <taxon>Caudoviricetes</taxon>
        <taxon>Herelleviridae</taxon>
        <taxon>Mooreparkvirus</taxon>
        <taxon>Mooreparkvirus Lb3381</taxon>
    </lineage>
</organism>
<evidence type="ECO:0000313" key="2">
    <source>
        <dbReference type="Proteomes" id="UP000001878"/>
    </source>
</evidence>